<keyword evidence="3" id="KW-1185">Reference proteome</keyword>
<evidence type="ECO:0000313" key="2">
    <source>
        <dbReference type="EMBL" id="AXK80511.1"/>
    </source>
</evidence>
<dbReference type="SUPFAM" id="SSF109998">
    <property type="entry name" value="Triger factor/SurA peptide-binding domain-like"/>
    <property type="match status" value="1"/>
</dbReference>
<dbReference type="PANTHER" id="PTHR47637">
    <property type="entry name" value="CHAPERONE SURA"/>
    <property type="match status" value="1"/>
</dbReference>
<dbReference type="AlphaFoldDB" id="A0A345ZUB4"/>
<evidence type="ECO:0000313" key="3">
    <source>
        <dbReference type="Proteomes" id="UP000254889"/>
    </source>
</evidence>
<keyword evidence="2" id="KW-0413">Isomerase</keyword>
<dbReference type="GO" id="GO:0016853">
    <property type="term" value="F:isomerase activity"/>
    <property type="evidence" value="ECO:0007669"/>
    <property type="project" value="UniProtKB-KW"/>
</dbReference>
<dbReference type="Pfam" id="PF13624">
    <property type="entry name" value="SurA_N_3"/>
    <property type="match status" value="1"/>
</dbReference>
<sequence>MDESMRKTNFTPAALCRAARVTAAALALATVILPGVSRAQVVVIANGSPITELDIQQRTKLAATGGQKAPSRQEVIQDLIDDRLKIAKARVYGLEVSDRDVDNAFENLASRQHLNSAQFTQMLERAGISASALKARIRAEMTWNQLVRGKFASSLQVGEADIASALKDSKDSDAQTVAYTYTLYPVTIVVPRGASPGVIQAKRQEAENLRGRFANCNQGLAMARSLRDVAVREPVSRSSSDLAPQLRDMLGAMEVGRLTAAEVTPQGLQMFAVCAKKESSAESPAKRQAREQILNKRFETESKKYLEEIRKQAMIEYK</sequence>
<organism evidence="2 3">
    <name type="scientific">Pseudolabrys taiwanensis</name>
    <dbReference type="NCBI Taxonomy" id="331696"/>
    <lineage>
        <taxon>Bacteria</taxon>
        <taxon>Pseudomonadati</taxon>
        <taxon>Pseudomonadota</taxon>
        <taxon>Alphaproteobacteria</taxon>
        <taxon>Hyphomicrobiales</taxon>
        <taxon>Xanthobacteraceae</taxon>
        <taxon>Pseudolabrys</taxon>
    </lineage>
</organism>
<dbReference type="EMBL" id="CP031417">
    <property type="protein sequence ID" value="AXK80511.1"/>
    <property type="molecule type" value="Genomic_DNA"/>
</dbReference>
<accession>A0A345ZUB4</accession>
<name>A0A345ZUB4_9HYPH</name>
<dbReference type="PANTHER" id="PTHR47637:SF1">
    <property type="entry name" value="CHAPERONE SURA"/>
    <property type="match status" value="1"/>
</dbReference>
<dbReference type="InterPro" id="IPR050280">
    <property type="entry name" value="OMP_Chaperone_SurA"/>
</dbReference>
<keyword evidence="1" id="KW-0732">Signal</keyword>
<dbReference type="OrthoDB" id="9791746at2"/>
<gene>
    <name evidence="2" type="ORF">DW352_08285</name>
</gene>
<dbReference type="Gene3D" id="1.10.4030.10">
    <property type="entry name" value="Porin chaperone SurA, peptide-binding domain"/>
    <property type="match status" value="1"/>
</dbReference>
<dbReference type="InterPro" id="IPR027304">
    <property type="entry name" value="Trigger_fact/SurA_dom_sf"/>
</dbReference>
<dbReference type="KEGG" id="ptaw:DW352_08285"/>
<proteinExistence type="predicted"/>
<evidence type="ECO:0000256" key="1">
    <source>
        <dbReference type="ARBA" id="ARBA00022729"/>
    </source>
</evidence>
<dbReference type="Proteomes" id="UP000254889">
    <property type="component" value="Chromosome"/>
</dbReference>
<protein>
    <submittedName>
        <fullName evidence="2">Peptidylprolyl isomerase</fullName>
    </submittedName>
</protein>
<reference evidence="2 3" key="1">
    <citation type="submission" date="2018-07" db="EMBL/GenBank/DDBJ databases">
        <authorList>
            <person name="Quirk P.G."/>
            <person name="Krulwich T.A."/>
        </authorList>
    </citation>
    <scope>NUCLEOTIDE SEQUENCE [LARGE SCALE GENOMIC DNA]</scope>
    <source>
        <strain evidence="2 3">CC-BB4</strain>
    </source>
</reference>